<dbReference type="PRINTS" id="PR00039">
    <property type="entry name" value="HTHLYSR"/>
</dbReference>
<protein>
    <submittedName>
        <fullName evidence="6">LysR family transcriptional regulator</fullName>
    </submittedName>
</protein>
<dbReference type="InterPro" id="IPR036388">
    <property type="entry name" value="WH-like_DNA-bd_sf"/>
</dbReference>
<evidence type="ECO:0000256" key="4">
    <source>
        <dbReference type="ARBA" id="ARBA00023163"/>
    </source>
</evidence>
<evidence type="ECO:0000256" key="2">
    <source>
        <dbReference type="ARBA" id="ARBA00023015"/>
    </source>
</evidence>
<proteinExistence type="inferred from homology"/>
<keyword evidence="3" id="KW-0238">DNA-binding</keyword>
<keyword evidence="7" id="KW-1185">Reference proteome</keyword>
<evidence type="ECO:0000259" key="5">
    <source>
        <dbReference type="PROSITE" id="PS50931"/>
    </source>
</evidence>
<dbReference type="RefSeq" id="WP_126924721.1">
    <property type="nucleotide sequence ID" value="NZ_ML133699.1"/>
</dbReference>
<gene>
    <name evidence="6" type="ORF">EFQ99_29715</name>
</gene>
<dbReference type="InterPro" id="IPR000847">
    <property type="entry name" value="LysR_HTH_N"/>
</dbReference>
<dbReference type="SUPFAM" id="SSF53850">
    <property type="entry name" value="Periplasmic binding protein-like II"/>
    <property type="match status" value="1"/>
</dbReference>
<sequence length="300" mass="33262">MKYHQIEAFYQVMLTGSISKAATNLGRTQPAVSMTIATLEDQLGTVLFDRRAGRITPRAEAQVLFEQVSSVMQQLGDIRYRFGRLGSIAVPRISIISSSNVGMYLIPSAISEIASTDQEFRLMTGSAATIVSEMDNQRHDLAVTDEGTSEIPTDSRLFETETFQVPAFAIYPRGLLSAGGSTLKTEDLIGHQICTLYEGNLAAKEIREKLRPPRVEFSSYFPMACYAATTGSVAVVDFITWTAMQRLTSGTLHVEGRAISDVSPTHYYLLRPKFRPRSKVSDHCHGQIRKLLRDHEALAH</sequence>
<name>A0A3S0SMI6_9HYPH</name>
<dbReference type="Gene3D" id="3.40.190.10">
    <property type="entry name" value="Periplasmic binding protein-like II"/>
    <property type="match status" value="2"/>
</dbReference>
<comment type="similarity">
    <text evidence="1">Belongs to the LysR transcriptional regulatory family.</text>
</comment>
<dbReference type="Pfam" id="PF00126">
    <property type="entry name" value="HTH_1"/>
    <property type="match status" value="1"/>
</dbReference>
<organism evidence="6 7">
    <name type="scientific">Rhizobium vallis</name>
    <dbReference type="NCBI Taxonomy" id="634290"/>
    <lineage>
        <taxon>Bacteria</taxon>
        <taxon>Pseudomonadati</taxon>
        <taxon>Pseudomonadota</taxon>
        <taxon>Alphaproteobacteria</taxon>
        <taxon>Hyphomicrobiales</taxon>
        <taxon>Rhizobiaceae</taxon>
        <taxon>Rhizobium/Agrobacterium group</taxon>
        <taxon>Rhizobium</taxon>
    </lineage>
</organism>
<feature type="domain" description="HTH lysR-type" evidence="5">
    <location>
        <begin position="1"/>
        <end position="58"/>
    </location>
</feature>
<dbReference type="PANTHER" id="PTHR30126">
    <property type="entry name" value="HTH-TYPE TRANSCRIPTIONAL REGULATOR"/>
    <property type="match status" value="1"/>
</dbReference>
<dbReference type="Proteomes" id="UP000278823">
    <property type="component" value="Unassembled WGS sequence"/>
</dbReference>
<evidence type="ECO:0000313" key="7">
    <source>
        <dbReference type="Proteomes" id="UP000278823"/>
    </source>
</evidence>
<evidence type="ECO:0000256" key="1">
    <source>
        <dbReference type="ARBA" id="ARBA00009437"/>
    </source>
</evidence>
<dbReference type="InterPro" id="IPR005119">
    <property type="entry name" value="LysR_subst-bd"/>
</dbReference>
<keyword evidence="4" id="KW-0804">Transcription</keyword>
<dbReference type="AlphaFoldDB" id="A0A3S0SMI6"/>
<keyword evidence="2" id="KW-0805">Transcription regulation</keyword>
<dbReference type="GO" id="GO:0003700">
    <property type="term" value="F:DNA-binding transcription factor activity"/>
    <property type="evidence" value="ECO:0007669"/>
    <property type="project" value="InterPro"/>
</dbReference>
<dbReference type="PANTHER" id="PTHR30126:SF40">
    <property type="entry name" value="HTH-TYPE TRANSCRIPTIONAL REGULATOR GLTR"/>
    <property type="match status" value="1"/>
</dbReference>
<reference evidence="7" key="1">
    <citation type="submission" date="2018-11" db="EMBL/GenBank/DDBJ databases">
        <title>Rhizobium chutanense sp. nov., isolated from root nodules of Phaseolus vulgaris in China.</title>
        <authorList>
            <person name="Huo Y."/>
        </authorList>
    </citation>
    <scope>NUCLEOTIDE SEQUENCE [LARGE SCALE GENOMIC DNA]</scope>
    <source>
        <strain evidence="7">CCBAU 65647</strain>
    </source>
</reference>
<dbReference type="GO" id="GO:0000976">
    <property type="term" value="F:transcription cis-regulatory region binding"/>
    <property type="evidence" value="ECO:0007669"/>
    <property type="project" value="TreeGrafter"/>
</dbReference>
<dbReference type="OrthoDB" id="7260751at2"/>
<dbReference type="InterPro" id="IPR036390">
    <property type="entry name" value="WH_DNA-bd_sf"/>
</dbReference>
<dbReference type="SUPFAM" id="SSF46785">
    <property type="entry name" value="Winged helix' DNA-binding domain"/>
    <property type="match status" value="1"/>
</dbReference>
<dbReference type="PROSITE" id="PS50931">
    <property type="entry name" value="HTH_LYSR"/>
    <property type="match status" value="1"/>
</dbReference>
<accession>A0A3S0SMI6</accession>
<dbReference type="EMBL" id="RJTH01000015">
    <property type="protein sequence ID" value="RUM20500.1"/>
    <property type="molecule type" value="Genomic_DNA"/>
</dbReference>
<dbReference type="Pfam" id="PF03466">
    <property type="entry name" value="LysR_substrate"/>
    <property type="match status" value="1"/>
</dbReference>
<evidence type="ECO:0000256" key="3">
    <source>
        <dbReference type="ARBA" id="ARBA00023125"/>
    </source>
</evidence>
<evidence type="ECO:0000313" key="6">
    <source>
        <dbReference type="EMBL" id="RUM20500.1"/>
    </source>
</evidence>
<dbReference type="Gene3D" id="1.10.10.10">
    <property type="entry name" value="Winged helix-like DNA-binding domain superfamily/Winged helix DNA-binding domain"/>
    <property type="match status" value="1"/>
</dbReference>
<comment type="caution">
    <text evidence="6">The sequence shown here is derived from an EMBL/GenBank/DDBJ whole genome shotgun (WGS) entry which is preliminary data.</text>
</comment>